<gene>
    <name evidence="20" type="primary">ITGAE</name>
</gene>
<evidence type="ECO:0000313" key="19">
    <source>
        <dbReference type="Proteomes" id="UP000694871"/>
    </source>
</evidence>
<name>A0ABM1JLM3_GEKJA</name>
<evidence type="ECO:0000259" key="18">
    <source>
        <dbReference type="PROSITE" id="PS50234"/>
    </source>
</evidence>
<keyword evidence="7" id="KW-0106">Calcium</keyword>
<accession>A0ABM1JLM3</accession>
<protein>
    <submittedName>
        <fullName evidence="20">Integrin alpha-E</fullName>
    </submittedName>
</protein>
<dbReference type="SMART" id="SM00327">
    <property type="entry name" value="VWA"/>
    <property type="match status" value="1"/>
</dbReference>
<dbReference type="PROSITE" id="PS51470">
    <property type="entry name" value="FG_GAP"/>
    <property type="match status" value="3"/>
</dbReference>
<evidence type="ECO:0000256" key="11">
    <source>
        <dbReference type="ARBA" id="ARBA00023136"/>
    </source>
</evidence>
<dbReference type="InterPro" id="IPR028994">
    <property type="entry name" value="Integrin_alpha_N"/>
</dbReference>
<feature type="region of interest" description="Disordered" evidence="17">
    <location>
        <begin position="1"/>
        <end position="21"/>
    </location>
</feature>
<dbReference type="RefSeq" id="XP_015262360.1">
    <property type="nucleotide sequence ID" value="XM_015406874.1"/>
</dbReference>
<keyword evidence="11" id="KW-0472">Membrane</keyword>
<dbReference type="Gene3D" id="2.60.40.1460">
    <property type="entry name" value="Integrin domains. Chain A, domain 2"/>
    <property type="match status" value="1"/>
</dbReference>
<dbReference type="PROSITE" id="PS50234">
    <property type="entry name" value="VWFA"/>
    <property type="match status" value="1"/>
</dbReference>
<feature type="compositionally biased region" description="Basic and acidic residues" evidence="17">
    <location>
        <begin position="195"/>
        <end position="206"/>
    </location>
</feature>
<evidence type="ECO:0000256" key="9">
    <source>
        <dbReference type="ARBA" id="ARBA00022989"/>
    </source>
</evidence>
<dbReference type="Pfam" id="PF01839">
    <property type="entry name" value="FG-GAP"/>
    <property type="match status" value="3"/>
</dbReference>
<dbReference type="SUPFAM" id="SSF69179">
    <property type="entry name" value="Integrin domains"/>
    <property type="match status" value="2"/>
</dbReference>
<evidence type="ECO:0000256" key="6">
    <source>
        <dbReference type="ARBA" id="ARBA00022737"/>
    </source>
</evidence>
<feature type="compositionally biased region" description="Low complexity" evidence="17">
    <location>
        <begin position="175"/>
        <end position="191"/>
    </location>
</feature>
<dbReference type="GO" id="GO:0007229">
    <property type="term" value="P:integrin-mediated signaling pathway"/>
    <property type="evidence" value="ECO:0007669"/>
    <property type="project" value="UniProtKB-KW"/>
</dbReference>
<sequence length="1161" mass="128332">MAKDGVRLHQRRNRRRRRGGATMTRVKPLGSFNIDTSQRWVSPPISPHFGHQVLQHSDGRQSWLYKCYLQNEIHCEEAGLGENIQKLKKIQPGIALAQSPEQILACIQQKRRQLRKATEELNGLCVLLAKDFQEKAFLNLTSIIRTALNQTGQRRSKRSDESDGIDQGEDTDIKSSAAHAGGFTGGAATSACQDPDTHKGREKDCPEGGLELGHKTFNVNNNNNYMVEEEEEDDSDLRTEIAIVLDGSGSIEPEDFERAKDFIYNVLKMFYAKCFECAFALVQYGAVIQTEFDLQDGRDTNTALAKVRGVTQVGNVTRTASAIQHVLDSIFHESHGSQKNAAKIIVVLTDGEIFLDPMNLTSVINSKSMAGIDRYAIGVGNAFKKTKALDELRLIASDPDETHLFQVTNYSALNALLSTLQQKIIGIEGTAGDVLEFELAQSGFSTHLLDERYVLFGTVGAFDWSGGILLYDIASKTAVFLNESKEATGGRNSYLGYSVVAVSTRQGALIVAGAPRHSMTGRVMVFEGDLLKQTLHGEQIGSYFGAVLCPLDIDQDGLTDHLLVGAPFFHVFGEEGKVYIYRFDNEANLFALEGHLSGQPAVAFASFGFAVASIGDVDQDGYGDVAIGAPLEHHKADPSSFGSVYIYNGKKDGIRGPFSQRITATQLGQGLMHFGRSVAGGLDFTADGLPDIAVGSLGRVTLLRSRPVFRLDAIMQFTPERISSFYNSSTVAAKLCFHRTFPPETAQPGMRNLIIRFNVDLDVEMEKKRVQFEDHATTLSHAISFTEHPCAALQLYVLPCNNNCFSSVAFRLSYRLHSSSEDLNDPMPILDIYRESEMYFQLPYKDDCGNKTVCTPHLTLAVHTEKNLVVGATKELTMNLHLANTGDNSYLTSVVLEYPENLCFKKVQEYSTPSSGGELLSEDRISSATIDCDAPKPTKPQFSSLNCKIGHPVFRTTANFSVIWQLEERKFPNDSPSITVNLSNTNPNSTTLIEEHFFNVKYAFSTFLSRPDPILYVNMSKRASQNTRFEFNINGKNPYGVQLELQVWVPALIDSHQVIHVKNATGTQKTTVCRTARDFIRKDSGHASSENSGTVQYQLVTCAIVSEKENVIVTAELTSANSLQVLKNRTGLLVTGEIIFNRDLYVGLNERLHKTQLDTRI</sequence>
<keyword evidence="19" id="KW-1185">Reference proteome</keyword>
<dbReference type="InterPro" id="IPR048285">
    <property type="entry name" value="Integrin_alpha_Ig-like_2"/>
</dbReference>
<evidence type="ECO:0000256" key="2">
    <source>
        <dbReference type="ARBA" id="ARBA00008054"/>
    </source>
</evidence>
<organism evidence="19 20">
    <name type="scientific">Gekko japonicus</name>
    <name type="common">Schlegel's Japanese gecko</name>
    <dbReference type="NCBI Taxonomy" id="146911"/>
    <lineage>
        <taxon>Eukaryota</taxon>
        <taxon>Metazoa</taxon>
        <taxon>Chordata</taxon>
        <taxon>Craniata</taxon>
        <taxon>Vertebrata</taxon>
        <taxon>Euteleostomi</taxon>
        <taxon>Lepidosauria</taxon>
        <taxon>Squamata</taxon>
        <taxon>Bifurcata</taxon>
        <taxon>Gekkota</taxon>
        <taxon>Gekkonidae</taxon>
        <taxon>Gekkoninae</taxon>
        <taxon>Gekko</taxon>
    </lineage>
</organism>
<proteinExistence type="inferred from homology"/>
<feature type="repeat" description="FG-GAP" evidence="15">
    <location>
        <begin position="530"/>
        <end position="590"/>
    </location>
</feature>
<evidence type="ECO:0000256" key="8">
    <source>
        <dbReference type="ARBA" id="ARBA00022889"/>
    </source>
</evidence>
<keyword evidence="12" id="KW-1015">Disulfide bond</keyword>
<comment type="subcellular location">
    <subcellularLocation>
        <location evidence="1 16">Membrane</location>
        <topology evidence="1 16">Single-pass type I membrane protein</topology>
    </subcellularLocation>
</comment>
<dbReference type="PRINTS" id="PR01185">
    <property type="entry name" value="INTEGRINA"/>
</dbReference>
<dbReference type="SUPFAM" id="SSF53300">
    <property type="entry name" value="vWA-like"/>
    <property type="match status" value="1"/>
</dbReference>
<dbReference type="Pfam" id="PF20805">
    <property type="entry name" value="Integrin_A_Ig_2"/>
    <property type="match status" value="1"/>
</dbReference>
<evidence type="ECO:0000256" key="3">
    <source>
        <dbReference type="ARBA" id="ARBA00022692"/>
    </source>
</evidence>
<dbReference type="GeneID" id="107106692"/>
<dbReference type="InterPro" id="IPR013517">
    <property type="entry name" value="FG-GAP"/>
</dbReference>
<dbReference type="Pfam" id="PF00092">
    <property type="entry name" value="VWA"/>
    <property type="match status" value="1"/>
</dbReference>
<dbReference type="PANTHER" id="PTHR23220">
    <property type="entry name" value="INTEGRIN ALPHA"/>
    <property type="match status" value="1"/>
</dbReference>
<dbReference type="SMART" id="SM00191">
    <property type="entry name" value="Int_alpha"/>
    <property type="match status" value="4"/>
</dbReference>
<feature type="domain" description="VWFA" evidence="18">
    <location>
        <begin position="240"/>
        <end position="420"/>
    </location>
</feature>
<keyword evidence="5" id="KW-0732">Signal</keyword>
<evidence type="ECO:0000256" key="13">
    <source>
        <dbReference type="ARBA" id="ARBA00023170"/>
    </source>
</evidence>
<dbReference type="InterPro" id="IPR036465">
    <property type="entry name" value="vWFA_dom_sf"/>
</dbReference>
<keyword evidence="3" id="KW-0812">Transmembrane</keyword>
<evidence type="ECO:0000256" key="5">
    <source>
        <dbReference type="ARBA" id="ARBA00022729"/>
    </source>
</evidence>
<feature type="repeat" description="FG-GAP" evidence="15">
    <location>
        <begin position="593"/>
        <end position="656"/>
    </location>
</feature>
<evidence type="ECO:0000256" key="10">
    <source>
        <dbReference type="ARBA" id="ARBA00023037"/>
    </source>
</evidence>
<evidence type="ECO:0000256" key="4">
    <source>
        <dbReference type="ARBA" id="ARBA00022723"/>
    </source>
</evidence>
<dbReference type="Proteomes" id="UP000694871">
    <property type="component" value="Unplaced"/>
</dbReference>
<dbReference type="PANTHER" id="PTHR23220:SF79">
    <property type="entry name" value="INTEGRIN ALPHA-E"/>
    <property type="match status" value="1"/>
</dbReference>
<dbReference type="Gene3D" id="3.40.50.410">
    <property type="entry name" value="von Willebrand factor, type A domain"/>
    <property type="match status" value="1"/>
</dbReference>
<dbReference type="PRINTS" id="PR00453">
    <property type="entry name" value="VWFADOMAIN"/>
</dbReference>
<dbReference type="InterPro" id="IPR002035">
    <property type="entry name" value="VWF_A"/>
</dbReference>
<evidence type="ECO:0000256" key="15">
    <source>
        <dbReference type="PROSITE-ProRule" id="PRU00803"/>
    </source>
</evidence>
<dbReference type="Gene3D" id="2.130.10.130">
    <property type="entry name" value="Integrin alpha, N-terminal"/>
    <property type="match status" value="1"/>
</dbReference>
<comment type="similarity">
    <text evidence="2 16">Belongs to the integrin alpha chain family.</text>
</comment>
<dbReference type="InterPro" id="IPR013519">
    <property type="entry name" value="Int_alpha_beta-p"/>
</dbReference>
<evidence type="ECO:0000256" key="16">
    <source>
        <dbReference type="RuleBase" id="RU003762"/>
    </source>
</evidence>
<dbReference type="Gene3D" id="2.60.40.1510">
    <property type="entry name" value="ntegrin, alpha v. Chain A, domain 3"/>
    <property type="match status" value="1"/>
</dbReference>
<keyword evidence="13 16" id="KW-0675">Receptor</keyword>
<evidence type="ECO:0000256" key="12">
    <source>
        <dbReference type="ARBA" id="ARBA00023157"/>
    </source>
</evidence>
<feature type="region of interest" description="Disordered" evidence="17">
    <location>
        <begin position="149"/>
        <end position="213"/>
    </location>
</feature>
<dbReference type="InterPro" id="IPR000413">
    <property type="entry name" value="Integrin_alpha"/>
</dbReference>
<evidence type="ECO:0000256" key="1">
    <source>
        <dbReference type="ARBA" id="ARBA00004479"/>
    </source>
</evidence>
<keyword evidence="9" id="KW-1133">Transmembrane helix</keyword>
<evidence type="ECO:0000256" key="14">
    <source>
        <dbReference type="ARBA" id="ARBA00023180"/>
    </source>
</evidence>
<keyword evidence="6" id="KW-0677">Repeat</keyword>
<evidence type="ECO:0000313" key="20">
    <source>
        <dbReference type="RefSeq" id="XP_015262360.1"/>
    </source>
</evidence>
<keyword evidence="8 16" id="KW-0130">Cell adhesion</keyword>
<evidence type="ECO:0000256" key="17">
    <source>
        <dbReference type="SAM" id="MobiDB-lite"/>
    </source>
</evidence>
<keyword evidence="4" id="KW-0479">Metal-binding</keyword>
<reference evidence="20" key="1">
    <citation type="submission" date="2025-08" db="UniProtKB">
        <authorList>
            <consortium name="RefSeq"/>
        </authorList>
    </citation>
    <scope>IDENTIFICATION</scope>
</reference>
<keyword evidence="10 16" id="KW-0401">Integrin</keyword>
<feature type="compositionally biased region" description="Basic residues" evidence="17">
    <location>
        <begin position="8"/>
        <end position="19"/>
    </location>
</feature>
<feature type="repeat" description="FG-GAP" evidence="15">
    <location>
        <begin position="660"/>
        <end position="720"/>
    </location>
</feature>
<evidence type="ECO:0000256" key="7">
    <source>
        <dbReference type="ARBA" id="ARBA00022837"/>
    </source>
</evidence>
<dbReference type="InterPro" id="IPR032695">
    <property type="entry name" value="Integrin_dom_sf"/>
</dbReference>
<dbReference type="SUPFAM" id="SSF69318">
    <property type="entry name" value="Integrin alpha N-terminal domain"/>
    <property type="match status" value="1"/>
</dbReference>
<keyword evidence="14" id="KW-0325">Glycoprotein</keyword>